<reference evidence="2" key="1">
    <citation type="journal article" date="2005" name="Nature">
        <title>The map-based sequence of the rice genome.</title>
        <authorList>
            <consortium name="International rice genome sequencing project (IRGSP)"/>
            <person name="Matsumoto T."/>
            <person name="Wu J."/>
            <person name="Kanamori H."/>
            <person name="Katayose Y."/>
            <person name="Fujisawa M."/>
            <person name="Namiki N."/>
            <person name="Mizuno H."/>
            <person name="Yamamoto K."/>
            <person name="Antonio B.A."/>
            <person name="Baba T."/>
            <person name="Sakata K."/>
            <person name="Nagamura Y."/>
            <person name="Aoki H."/>
            <person name="Arikawa K."/>
            <person name="Arita K."/>
            <person name="Bito T."/>
            <person name="Chiden Y."/>
            <person name="Fujitsuka N."/>
            <person name="Fukunaka R."/>
            <person name="Hamada M."/>
            <person name="Harada C."/>
            <person name="Hayashi A."/>
            <person name="Hijishita S."/>
            <person name="Honda M."/>
            <person name="Hosokawa S."/>
            <person name="Ichikawa Y."/>
            <person name="Idonuma A."/>
            <person name="Iijima M."/>
            <person name="Ikeda M."/>
            <person name="Ikeno M."/>
            <person name="Ito K."/>
            <person name="Ito S."/>
            <person name="Ito T."/>
            <person name="Ito Y."/>
            <person name="Ito Y."/>
            <person name="Iwabuchi A."/>
            <person name="Kamiya K."/>
            <person name="Karasawa W."/>
            <person name="Kurita K."/>
            <person name="Katagiri S."/>
            <person name="Kikuta A."/>
            <person name="Kobayashi H."/>
            <person name="Kobayashi N."/>
            <person name="Machita K."/>
            <person name="Maehara T."/>
            <person name="Masukawa M."/>
            <person name="Mizubayashi T."/>
            <person name="Mukai Y."/>
            <person name="Nagasaki H."/>
            <person name="Nagata Y."/>
            <person name="Naito S."/>
            <person name="Nakashima M."/>
            <person name="Nakama Y."/>
            <person name="Nakamichi Y."/>
            <person name="Nakamura M."/>
            <person name="Meguro A."/>
            <person name="Negishi M."/>
            <person name="Ohta I."/>
            <person name="Ohta T."/>
            <person name="Okamoto M."/>
            <person name="Ono N."/>
            <person name="Saji S."/>
            <person name="Sakaguchi M."/>
            <person name="Sakai K."/>
            <person name="Shibata M."/>
            <person name="Shimokawa T."/>
            <person name="Song J."/>
            <person name="Takazaki Y."/>
            <person name="Terasawa K."/>
            <person name="Tsugane M."/>
            <person name="Tsuji K."/>
            <person name="Ueda S."/>
            <person name="Waki K."/>
            <person name="Yamagata H."/>
            <person name="Yamamoto M."/>
            <person name="Yamamoto S."/>
            <person name="Yamane H."/>
            <person name="Yoshiki S."/>
            <person name="Yoshihara R."/>
            <person name="Yukawa K."/>
            <person name="Zhong H."/>
            <person name="Yano M."/>
            <person name="Yuan Q."/>
            <person name="Ouyang S."/>
            <person name="Liu J."/>
            <person name="Jones K.M."/>
            <person name="Gansberger K."/>
            <person name="Moffat K."/>
            <person name="Hill J."/>
            <person name="Bera J."/>
            <person name="Fadrosh D."/>
            <person name="Jin S."/>
            <person name="Johri S."/>
            <person name="Kim M."/>
            <person name="Overton L."/>
            <person name="Reardon M."/>
            <person name="Tsitrin T."/>
            <person name="Vuong H."/>
            <person name="Weaver B."/>
            <person name="Ciecko A."/>
            <person name="Tallon L."/>
            <person name="Jackson J."/>
            <person name="Pai G."/>
            <person name="Aken S.V."/>
            <person name="Utterback T."/>
            <person name="Reidmuller S."/>
            <person name="Feldblyum T."/>
            <person name="Hsiao J."/>
            <person name="Zismann V."/>
            <person name="Iobst S."/>
            <person name="de Vazeille A.R."/>
            <person name="Buell C.R."/>
            <person name="Ying K."/>
            <person name="Li Y."/>
            <person name="Lu T."/>
            <person name="Huang Y."/>
            <person name="Zhao Q."/>
            <person name="Feng Q."/>
            <person name="Zhang L."/>
            <person name="Zhu J."/>
            <person name="Weng Q."/>
            <person name="Mu J."/>
            <person name="Lu Y."/>
            <person name="Fan D."/>
            <person name="Liu Y."/>
            <person name="Guan J."/>
            <person name="Zhang Y."/>
            <person name="Yu S."/>
            <person name="Liu X."/>
            <person name="Zhang Y."/>
            <person name="Hong G."/>
            <person name="Han B."/>
            <person name="Choisne N."/>
            <person name="Demange N."/>
            <person name="Orjeda G."/>
            <person name="Samain S."/>
            <person name="Cattolico L."/>
            <person name="Pelletier E."/>
            <person name="Couloux A."/>
            <person name="Segurens B."/>
            <person name="Wincker P."/>
            <person name="D'Hont A."/>
            <person name="Scarpelli C."/>
            <person name="Weissenbach J."/>
            <person name="Salanoubat M."/>
            <person name="Quetier F."/>
            <person name="Yu Y."/>
            <person name="Kim H.R."/>
            <person name="Rambo T."/>
            <person name="Currie J."/>
            <person name="Collura K."/>
            <person name="Luo M."/>
            <person name="Yang T."/>
            <person name="Ammiraju J.S.S."/>
            <person name="Engler F."/>
            <person name="Soderlund C."/>
            <person name="Wing R.A."/>
            <person name="Palmer L.E."/>
            <person name="de la Bastide M."/>
            <person name="Spiegel L."/>
            <person name="Nascimento L."/>
            <person name="Zutavern T."/>
            <person name="O'Shaughnessy A."/>
            <person name="Dike S."/>
            <person name="Dedhia N."/>
            <person name="Preston R."/>
            <person name="Balija V."/>
            <person name="McCombie W.R."/>
            <person name="Chow T."/>
            <person name="Chen H."/>
            <person name="Chung M."/>
            <person name="Chen C."/>
            <person name="Shaw J."/>
            <person name="Wu H."/>
            <person name="Hsiao K."/>
            <person name="Chao Y."/>
            <person name="Chu M."/>
            <person name="Cheng C."/>
            <person name="Hour A."/>
            <person name="Lee P."/>
            <person name="Lin S."/>
            <person name="Lin Y."/>
            <person name="Liou J."/>
            <person name="Liu S."/>
            <person name="Hsing Y."/>
            <person name="Raghuvanshi S."/>
            <person name="Mohanty A."/>
            <person name="Bharti A.K."/>
            <person name="Gaur A."/>
            <person name="Gupta V."/>
            <person name="Kumar D."/>
            <person name="Ravi V."/>
            <person name="Vij S."/>
            <person name="Kapur A."/>
            <person name="Khurana P."/>
            <person name="Khurana P."/>
            <person name="Khurana J.P."/>
            <person name="Tyagi A.K."/>
            <person name="Gaikwad K."/>
            <person name="Singh A."/>
            <person name="Dalal V."/>
            <person name="Srivastava S."/>
            <person name="Dixit A."/>
            <person name="Pal A.K."/>
            <person name="Ghazi I.A."/>
            <person name="Yadav M."/>
            <person name="Pandit A."/>
            <person name="Bhargava A."/>
            <person name="Sureshbabu K."/>
            <person name="Batra K."/>
            <person name="Sharma T.R."/>
            <person name="Mohapatra T."/>
            <person name="Singh N.K."/>
            <person name="Messing J."/>
            <person name="Nelson A.B."/>
            <person name="Fuks G."/>
            <person name="Kavchok S."/>
            <person name="Keizer G."/>
            <person name="Linton E."/>
            <person name="Llaca V."/>
            <person name="Song R."/>
            <person name="Tanyolac B."/>
            <person name="Young S."/>
            <person name="Ho-Il K."/>
            <person name="Hahn J.H."/>
            <person name="Sangsakoo G."/>
            <person name="Vanavichit A."/>
            <person name="de Mattos Luiz.A.T."/>
            <person name="Zimmer P.D."/>
            <person name="Malone G."/>
            <person name="Dellagostin O."/>
            <person name="de Oliveira A.C."/>
            <person name="Bevan M."/>
            <person name="Bancroft I."/>
            <person name="Minx P."/>
            <person name="Cordum H."/>
            <person name="Wilson R."/>
            <person name="Cheng Z."/>
            <person name="Jin W."/>
            <person name="Jiang J."/>
            <person name="Leong S.A."/>
            <person name="Iwama H."/>
            <person name="Gojobori T."/>
            <person name="Itoh T."/>
            <person name="Niimura Y."/>
            <person name="Fujii Y."/>
            <person name="Habara T."/>
            <person name="Sakai H."/>
            <person name="Sato Y."/>
            <person name="Wilson G."/>
            <person name="Kumar K."/>
            <person name="McCouch S."/>
            <person name="Juretic N."/>
            <person name="Hoen D."/>
            <person name="Wright S."/>
            <person name="Bruskiewich R."/>
            <person name="Bureau T."/>
            <person name="Miyao A."/>
            <person name="Hirochika H."/>
            <person name="Nishikawa T."/>
            <person name="Kadowaki K."/>
            <person name="Sugiura M."/>
            <person name="Burr B."/>
            <person name="Sasaki T."/>
        </authorList>
    </citation>
    <scope>NUCLEOTIDE SEQUENCE [LARGE SCALE GENOMIC DNA]</scope>
    <source>
        <strain evidence="2">cv. Nipponbare</strain>
    </source>
</reference>
<evidence type="ECO:0000313" key="2">
    <source>
        <dbReference type="Proteomes" id="UP000000763"/>
    </source>
</evidence>
<gene>
    <name evidence="1" type="primary">OSJNBa0035A24.24</name>
</gene>
<accession>Q6K4X8</accession>
<dbReference type="EMBL" id="AP005514">
    <property type="protein sequence ID" value="BAD19826.1"/>
    <property type="molecule type" value="Genomic_DNA"/>
</dbReference>
<dbReference type="Proteomes" id="UP000000763">
    <property type="component" value="Chromosome 2"/>
</dbReference>
<proteinExistence type="predicted"/>
<sequence>MVLHRSNCLVGVPLASLLHMYLSWTLDLPMWRRIGAANAADGLNENLSSISICSSSRCPSDWDVFFGQELALTLYKYVKRKERSVQERLTNDQWIEDIKHNLIVQLVKEYLEESRNSSTFLQGLLNISSRIVLLYDIFGRGPYVD</sequence>
<dbReference type="AlphaFoldDB" id="Q6K4X8"/>
<organism evidence="1 2">
    <name type="scientific">Oryza sativa subsp. japonica</name>
    <name type="common">Rice</name>
    <dbReference type="NCBI Taxonomy" id="39947"/>
    <lineage>
        <taxon>Eukaryota</taxon>
        <taxon>Viridiplantae</taxon>
        <taxon>Streptophyta</taxon>
        <taxon>Embryophyta</taxon>
        <taxon>Tracheophyta</taxon>
        <taxon>Spermatophyta</taxon>
        <taxon>Magnoliopsida</taxon>
        <taxon>Liliopsida</taxon>
        <taxon>Poales</taxon>
        <taxon>Poaceae</taxon>
        <taxon>BOP clade</taxon>
        <taxon>Oryzoideae</taxon>
        <taxon>Oryzeae</taxon>
        <taxon>Oryzinae</taxon>
        <taxon>Oryza</taxon>
        <taxon>Oryza sativa</taxon>
    </lineage>
</organism>
<reference evidence="2" key="2">
    <citation type="journal article" date="2008" name="Nucleic Acids Res.">
        <title>The rice annotation project database (RAP-DB): 2008 update.</title>
        <authorList>
            <consortium name="The rice annotation project (RAP)"/>
        </authorList>
    </citation>
    <scope>GENOME REANNOTATION</scope>
    <source>
        <strain evidence="2">cv. Nipponbare</strain>
    </source>
</reference>
<evidence type="ECO:0000313" key="1">
    <source>
        <dbReference type="EMBL" id="BAD19826.1"/>
    </source>
</evidence>
<protein>
    <submittedName>
        <fullName evidence="1">Uncharacterized protein</fullName>
    </submittedName>
</protein>
<name>Q6K4X8_ORYSJ</name>